<evidence type="ECO:0000313" key="4">
    <source>
        <dbReference type="RefSeq" id="XP_028251774.1"/>
    </source>
</evidence>
<evidence type="ECO:0000313" key="3">
    <source>
        <dbReference type="Proteomes" id="UP000515145"/>
    </source>
</evidence>
<protein>
    <submittedName>
        <fullName evidence="4">Uncharacterized protein LOC114427757</fullName>
    </submittedName>
</protein>
<proteinExistence type="predicted"/>
<reference evidence="4" key="2">
    <citation type="submission" date="2025-08" db="UniProtKB">
        <authorList>
            <consortium name="RefSeq"/>
        </authorList>
    </citation>
    <scope>IDENTIFICATION</scope>
</reference>
<keyword evidence="3" id="KW-1185">Reference proteome</keyword>
<dbReference type="OrthoDB" id="6513408at2759"/>
<dbReference type="AlphaFoldDB" id="A0A6P7HT40"/>
<feature type="region of interest" description="Disordered" evidence="1">
    <location>
        <begin position="63"/>
        <end position="105"/>
    </location>
</feature>
<sequence length="229" mass="25907">MEELINQARQKTCHKLISRCDRASLEPLDGAFDWSAFVYICLISAQGVSLSVCQTDHGFSMDQLNGDHDAQSRSPPSPEASGSTDVSMETGRSSQPRPGSSSPQNLEFHMRSRFQMYAGFHMRPGFQMYPGLQMRPGFQMYPGLQMRPGFQMYPGFQMRPGFQMYPGFQMRPGFQMYPGLQMRPGFQMYPGLQMRPGFQKRRGFWMQKHTTFVAVCLLAGVLGSIVINA</sequence>
<dbReference type="Proteomes" id="UP000515145">
    <property type="component" value="Chromosome 22"/>
</dbReference>
<dbReference type="RefSeq" id="XP_028251774.1">
    <property type="nucleotide sequence ID" value="XM_028395973.1"/>
</dbReference>
<gene>
    <name evidence="4" type="primary">LOC114427757</name>
</gene>
<reference evidence="3" key="1">
    <citation type="submission" date="2024-06" db="UniProtKB">
        <authorList>
            <consortium name="RefSeq"/>
        </authorList>
    </citation>
    <scope>NUCLEOTIDE SEQUENCE [LARGE SCALE GENOMIC DNA]</scope>
</reference>
<feature type="compositionally biased region" description="Low complexity" evidence="1">
    <location>
        <begin position="91"/>
        <end position="104"/>
    </location>
</feature>
<keyword evidence="2" id="KW-0472">Membrane</keyword>
<organism evidence="3 4">
    <name type="scientific">Parambassis ranga</name>
    <name type="common">Indian glassy fish</name>
    <dbReference type="NCBI Taxonomy" id="210632"/>
    <lineage>
        <taxon>Eukaryota</taxon>
        <taxon>Metazoa</taxon>
        <taxon>Chordata</taxon>
        <taxon>Craniata</taxon>
        <taxon>Vertebrata</taxon>
        <taxon>Euteleostomi</taxon>
        <taxon>Actinopterygii</taxon>
        <taxon>Neopterygii</taxon>
        <taxon>Teleostei</taxon>
        <taxon>Neoteleostei</taxon>
        <taxon>Acanthomorphata</taxon>
        <taxon>Ovalentaria</taxon>
        <taxon>Ambassidae</taxon>
        <taxon>Parambassis</taxon>
    </lineage>
</organism>
<keyword evidence="2" id="KW-0812">Transmembrane</keyword>
<name>A0A6P7HT40_9TELE</name>
<keyword evidence="2" id="KW-1133">Transmembrane helix</keyword>
<dbReference type="GeneID" id="114427757"/>
<dbReference type="InParanoid" id="A0A6P7HT40"/>
<evidence type="ECO:0000256" key="1">
    <source>
        <dbReference type="SAM" id="MobiDB-lite"/>
    </source>
</evidence>
<feature type="transmembrane region" description="Helical" evidence="2">
    <location>
        <begin position="210"/>
        <end position="227"/>
    </location>
</feature>
<evidence type="ECO:0000256" key="2">
    <source>
        <dbReference type="SAM" id="Phobius"/>
    </source>
</evidence>
<accession>A0A6P7HT40</accession>